<dbReference type="SUPFAM" id="SSF109854">
    <property type="entry name" value="DinB/YfiT-like putative metalloenzymes"/>
    <property type="match status" value="1"/>
</dbReference>
<evidence type="ECO:0000313" key="2">
    <source>
        <dbReference type="EMBL" id="MFC4909138.1"/>
    </source>
</evidence>
<dbReference type="RefSeq" id="WP_378256379.1">
    <property type="nucleotide sequence ID" value="NZ_JBHSIT010000004.1"/>
</dbReference>
<keyword evidence="2" id="KW-0413">Isomerase</keyword>
<organism evidence="2 3">
    <name type="scientific">Actinomadura gamaensis</name>
    <dbReference type="NCBI Taxonomy" id="1763541"/>
    <lineage>
        <taxon>Bacteria</taxon>
        <taxon>Bacillati</taxon>
        <taxon>Actinomycetota</taxon>
        <taxon>Actinomycetes</taxon>
        <taxon>Streptosporangiales</taxon>
        <taxon>Thermomonosporaceae</taxon>
        <taxon>Actinomadura</taxon>
    </lineage>
</organism>
<proteinExistence type="predicted"/>
<gene>
    <name evidence="2" type="ORF">ACFPCY_17585</name>
</gene>
<keyword evidence="3" id="KW-1185">Reference proteome</keyword>
<dbReference type="InterPro" id="IPR034660">
    <property type="entry name" value="DinB/YfiT-like"/>
</dbReference>
<evidence type="ECO:0000313" key="3">
    <source>
        <dbReference type="Proteomes" id="UP001595872"/>
    </source>
</evidence>
<sequence>MTRHLPPDRDTTVKGLLAEFRAFADLVDGLSAADWDAPTRCTAWRVRDVAAHVLGNAEDIVNRASGTRSPDEQAAAGRGRSPAGLAAALRAAAGTIEPGLSALTDEVWAGPGPAGRTVGNGVLTLWYDAYVHSDDVRAALGRPAGTGPGLGAALAWLRETLDDRVSLTLRLDGFPEAEIGGGGTVVTGDPHPFVLAATGRLDPAALGLPEEVNVYAA</sequence>
<comment type="caution">
    <text evidence="2">The sequence shown here is derived from an EMBL/GenBank/DDBJ whole genome shotgun (WGS) entry which is preliminary data.</text>
</comment>
<dbReference type="Pfam" id="PF11716">
    <property type="entry name" value="MDMPI_N"/>
    <property type="match status" value="1"/>
</dbReference>
<evidence type="ECO:0000259" key="1">
    <source>
        <dbReference type="Pfam" id="PF11716"/>
    </source>
</evidence>
<dbReference type="EMBL" id="JBHSIT010000004">
    <property type="protein sequence ID" value="MFC4909138.1"/>
    <property type="molecule type" value="Genomic_DNA"/>
</dbReference>
<dbReference type="InterPro" id="IPR024344">
    <property type="entry name" value="MDMPI_metal-binding"/>
</dbReference>
<name>A0ABV9TY97_9ACTN</name>
<feature type="domain" description="Mycothiol-dependent maleylpyruvate isomerase metal-binding" evidence="1">
    <location>
        <begin position="17"/>
        <end position="137"/>
    </location>
</feature>
<protein>
    <submittedName>
        <fullName evidence="2">Maleylpyruvate isomerase family mycothiol-dependent enzyme</fullName>
    </submittedName>
</protein>
<dbReference type="NCBIfam" id="TIGR03083">
    <property type="entry name" value="maleylpyruvate isomerase family mycothiol-dependent enzyme"/>
    <property type="match status" value="1"/>
</dbReference>
<dbReference type="Gene3D" id="1.20.120.450">
    <property type="entry name" value="dinb family like domain"/>
    <property type="match status" value="1"/>
</dbReference>
<dbReference type="InterPro" id="IPR017517">
    <property type="entry name" value="Maleyloyr_isom"/>
</dbReference>
<dbReference type="GO" id="GO:0016853">
    <property type="term" value="F:isomerase activity"/>
    <property type="evidence" value="ECO:0007669"/>
    <property type="project" value="UniProtKB-KW"/>
</dbReference>
<reference evidence="3" key="1">
    <citation type="journal article" date="2019" name="Int. J. Syst. Evol. Microbiol.">
        <title>The Global Catalogue of Microorganisms (GCM) 10K type strain sequencing project: providing services to taxonomists for standard genome sequencing and annotation.</title>
        <authorList>
            <consortium name="The Broad Institute Genomics Platform"/>
            <consortium name="The Broad Institute Genome Sequencing Center for Infectious Disease"/>
            <person name="Wu L."/>
            <person name="Ma J."/>
        </authorList>
    </citation>
    <scope>NUCLEOTIDE SEQUENCE [LARGE SCALE GENOMIC DNA]</scope>
    <source>
        <strain evidence="3">KLKA75</strain>
    </source>
</reference>
<dbReference type="Proteomes" id="UP001595872">
    <property type="component" value="Unassembled WGS sequence"/>
</dbReference>
<accession>A0ABV9TY97</accession>